<feature type="non-terminal residue" evidence="1">
    <location>
        <position position="416"/>
    </location>
</feature>
<accession>A0ACD2ZX61</accession>
<dbReference type="Proteomes" id="UP000308600">
    <property type="component" value="Unassembled WGS sequence"/>
</dbReference>
<evidence type="ECO:0000313" key="1">
    <source>
        <dbReference type="EMBL" id="TFK57914.1"/>
    </source>
</evidence>
<reference evidence="1 2" key="1">
    <citation type="journal article" date="2019" name="Nat. Ecol. Evol.">
        <title>Megaphylogeny resolves global patterns of mushroom evolution.</title>
        <authorList>
            <person name="Varga T."/>
            <person name="Krizsan K."/>
            <person name="Foldi C."/>
            <person name="Dima B."/>
            <person name="Sanchez-Garcia M."/>
            <person name="Sanchez-Ramirez S."/>
            <person name="Szollosi G.J."/>
            <person name="Szarkandi J.G."/>
            <person name="Papp V."/>
            <person name="Albert L."/>
            <person name="Andreopoulos W."/>
            <person name="Angelini C."/>
            <person name="Antonin V."/>
            <person name="Barry K.W."/>
            <person name="Bougher N.L."/>
            <person name="Buchanan P."/>
            <person name="Buyck B."/>
            <person name="Bense V."/>
            <person name="Catcheside P."/>
            <person name="Chovatia M."/>
            <person name="Cooper J."/>
            <person name="Damon W."/>
            <person name="Desjardin D."/>
            <person name="Finy P."/>
            <person name="Geml J."/>
            <person name="Haridas S."/>
            <person name="Hughes K."/>
            <person name="Justo A."/>
            <person name="Karasinski D."/>
            <person name="Kautmanova I."/>
            <person name="Kiss B."/>
            <person name="Kocsube S."/>
            <person name="Kotiranta H."/>
            <person name="LaButti K.M."/>
            <person name="Lechner B.E."/>
            <person name="Liimatainen K."/>
            <person name="Lipzen A."/>
            <person name="Lukacs Z."/>
            <person name="Mihaltcheva S."/>
            <person name="Morgado L.N."/>
            <person name="Niskanen T."/>
            <person name="Noordeloos M.E."/>
            <person name="Ohm R.A."/>
            <person name="Ortiz-Santana B."/>
            <person name="Ovrebo C."/>
            <person name="Racz N."/>
            <person name="Riley R."/>
            <person name="Savchenko A."/>
            <person name="Shiryaev A."/>
            <person name="Soop K."/>
            <person name="Spirin V."/>
            <person name="Szebenyi C."/>
            <person name="Tomsovsky M."/>
            <person name="Tulloss R.E."/>
            <person name="Uehling J."/>
            <person name="Grigoriev I.V."/>
            <person name="Vagvolgyi C."/>
            <person name="Papp T."/>
            <person name="Martin F.M."/>
            <person name="Miettinen O."/>
            <person name="Hibbett D.S."/>
            <person name="Nagy L.G."/>
        </authorList>
    </citation>
    <scope>NUCLEOTIDE SEQUENCE [LARGE SCALE GENOMIC DNA]</scope>
    <source>
        <strain evidence="1 2">NL-1719</strain>
    </source>
</reference>
<name>A0ACD2ZX61_9AGAR</name>
<feature type="non-terminal residue" evidence="1">
    <location>
        <position position="1"/>
    </location>
</feature>
<protein>
    <submittedName>
        <fullName evidence="1">Uncharacterized protein</fullName>
    </submittedName>
</protein>
<sequence length="416" mass="47729">TTDDLISKSNIHKCGSTTNKDGTQNKGKQYTGCMDNKWGKCRARFPRELVHRTYVDEETGGLVLKKKEQWINTLTPLVTYLLRCNTDVTSLKSGTAAKGIVKYTTDYVTKSSLKTHVIFDTIRSMFERHHNFITGDEQSQVKAKSLMTKIVNNLTSKMEIGSPMASLYLLGNPDHYTSHAFAPFYWQSYVHEVGKSWPDDGDSGLFNEKVTLFKKGKKILGLSTVNDYVFRPKELEQMNLYEFISQCKRTRLDLPKSKGKINDDETEALDEDDKEYIKEEFEVELCKTTLSVHTDNTTFLGDLKAKTYKFLEGHPFHNSQGIRLLSSDKCCIPNFVGATLPRKDLGDREYYCKTMLTIFKPWRTGRDLKQTIDNWDQTFCSHRFSSNQVTILKNLNIKYECLDARDDYFAQLKSGG</sequence>
<dbReference type="EMBL" id="ML209868">
    <property type="protein sequence ID" value="TFK57914.1"/>
    <property type="molecule type" value="Genomic_DNA"/>
</dbReference>
<organism evidence="1 2">
    <name type="scientific">Pluteus cervinus</name>
    <dbReference type="NCBI Taxonomy" id="181527"/>
    <lineage>
        <taxon>Eukaryota</taxon>
        <taxon>Fungi</taxon>
        <taxon>Dikarya</taxon>
        <taxon>Basidiomycota</taxon>
        <taxon>Agaricomycotina</taxon>
        <taxon>Agaricomycetes</taxon>
        <taxon>Agaricomycetidae</taxon>
        <taxon>Agaricales</taxon>
        <taxon>Pluteineae</taxon>
        <taxon>Pluteaceae</taxon>
        <taxon>Pluteus</taxon>
    </lineage>
</organism>
<gene>
    <name evidence="1" type="ORF">BDN72DRAFT_735331</name>
</gene>
<evidence type="ECO:0000313" key="2">
    <source>
        <dbReference type="Proteomes" id="UP000308600"/>
    </source>
</evidence>
<proteinExistence type="predicted"/>
<keyword evidence="2" id="KW-1185">Reference proteome</keyword>